<feature type="transmembrane region" description="Helical" evidence="1">
    <location>
        <begin position="69"/>
        <end position="88"/>
    </location>
</feature>
<evidence type="ECO:0000256" key="1">
    <source>
        <dbReference type="SAM" id="Phobius"/>
    </source>
</evidence>
<accession>A0A0F9P0U9</accession>
<protein>
    <submittedName>
        <fullName evidence="2">Uncharacterized protein</fullName>
    </submittedName>
</protein>
<keyword evidence="1" id="KW-0472">Membrane</keyword>
<proteinExistence type="predicted"/>
<gene>
    <name evidence="2" type="ORF">LCGC14_0885150</name>
</gene>
<sequence length="101" mass="11079">MDNPILSEKTLFWMVMASLFLCLVAGICFTCIIKKNPNAFKPYRKAKILHLSTVIIVVFATTILGLERILSGEAVAGILGGIVGYVLGSLKNNRNTHIDEE</sequence>
<reference evidence="2" key="1">
    <citation type="journal article" date="2015" name="Nature">
        <title>Complex archaea that bridge the gap between prokaryotes and eukaryotes.</title>
        <authorList>
            <person name="Spang A."/>
            <person name="Saw J.H."/>
            <person name="Jorgensen S.L."/>
            <person name="Zaremba-Niedzwiedzka K."/>
            <person name="Martijn J."/>
            <person name="Lind A.E."/>
            <person name="van Eijk R."/>
            <person name="Schleper C."/>
            <person name="Guy L."/>
            <person name="Ettema T.J."/>
        </authorList>
    </citation>
    <scope>NUCLEOTIDE SEQUENCE</scope>
</reference>
<dbReference type="AlphaFoldDB" id="A0A0F9P0U9"/>
<organism evidence="2">
    <name type="scientific">marine sediment metagenome</name>
    <dbReference type="NCBI Taxonomy" id="412755"/>
    <lineage>
        <taxon>unclassified sequences</taxon>
        <taxon>metagenomes</taxon>
        <taxon>ecological metagenomes</taxon>
    </lineage>
</organism>
<comment type="caution">
    <text evidence="2">The sequence shown here is derived from an EMBL/GenBank/DDBJ whole genome shotgun (WGS) entry which is preliminary data.</text>
</comment>
<name>A0A0F9P0U9_9ZZZZ</name>
<feature type="transmembrane region" description="Helical" evidence="1">
    <location>
        <begin position="45"/>
        <end position="63"/>
    </location>
</feature>
<dbReference type="EMBL" id="LAZR01002805">
    <property type="protein sequence ID" value="KKN25405.1"/>
    <property type="molecule type" value="Genomic_DNA"/>
</dbReference>
<feature type="transmembrane region" description="Helical" evidence="1">
    <location>
        <begin position="12"/>
        <end position="33"/>
    </location>
</feature>
<evidence type="ECO:0000313" key="2">
    <source>
        <dbReference type="EMBL" id="KKN25405.1"/>
    </source>
</evidence>
<keyword evidence="1" id="KW-1133">Transmembrane helix</keyword>
<keyword evidence="1" id="KW-0812">Transmembrane</keyword>